<dbReference type="REBASE" id="248950">
    <property type="entry name" value="Far24704DptFP"/>
</dbReference>
<reference evidence="1 2" key="1">
    <citation type="submission" date="2016-11" db="EMBL/GenBank/DDBJ databases">
        <title>Whole genomes of Flavobacteriaceae.</title>
        <authorList>
            <person name="Stine C."/>
            <person name="Li C."/>
            <person name="Tadesse D."/>
        </authorList>
    </citation>
    <scope>NUCLEOTIDE SEQUENCE [LARGE SCALE GENOMIC DNA]</scope>
    <source>
        <strain evidence="1 2">DSM 24704</strain>
    </source>
</reference>
<keyword evidence="2" id="KW-1185">Reference proteome</keyword>
<dbReference type="AlphaFoldDB" id="A0A227PG56"/>
<evidence type="ECO:0000313" key="2">
    <source>
        <dbReference type="Proteomes" id="UP000214684"/>
    </source>
</evidence>
<accession>A0A227PG56</accession>
<dbReference type="EMBL" id="MUGS01000005">
    <property type="protein sequence ID" value="OXG08890.1"/>
    <property type="molecule type" value="Genomic_DNA"/>
</dbReference>
<dbReference type="RefSeq" id="WP_089478525.1">
    <property type="nucleotide sequence ID" value="NZ_MUGS01000005.1"/>
</dbReference>
<protein>
    <submittedName>
        <fullName evidence="1">DNA phosphorothioation-dependent restriction protein DptF</fullName>
    </submittedName>
</protein>
<organism evidence="1 2">
    <name type="scientific">Flavobacterium araucananum</name>
    <dbReference type="NCBI Taxonomy" id="946678"/>
    <lineage>
        <taxon>Bacteria</taxon>
        <taxon>Pseudomonadati</taxon>
        <taxon>Bacteroidota</taxon>
        <taxon>Flavobacteriia</taxon>
        <taxon>Flavobacteriales</taxon>
        <taxon>Flavobacteriaceae</taxon>
        <taxon>Flavobacterium</taxon>
    </lineage>
</organism>
<dbReference type="NCBIfam" id="TIGR03238">
    <property type="entry name" value="dnd_assoc_3"/>
    <property type="match status" value="1"/>
</dbReference>
<gene>
    <name evidence="1" type="ORF">B0A64_05585</name>
</gene>
<evidence type="ECO:0000313" key="1">
    <source>
        <dbReference type="EMBL" id="OXG08890.1"/>
    </source>
</evidence>
<dbReference type="Proteomes" id="UP000214684">
    <property type="component" value="Unassembled WGS sequence"/>
</dbReference>
<proteinExistence type="predicted"/>
<sequence length="580" mass="67464">MSLNPLLEELKKLRDSSKYAVAQGAYSNLNEFKKYLHIERDVEKKLKKIISGASEKDNAQLLLVCGNVGDGKSHILSHLHDELKSVIAKFRIHNDATESHNPNESSNETLYKLLQGFNDENINASKDKIILAINLGTLSKFIEEFGEEFKILKNYISSSKILDTDLIHDDEFNSKSNFHHVNFTDYHMYSLTENGPTSNVISTLLEKIVTANEENAIHKAYIEYKVISSEKVYCPILHNYEFLFSENNRNIISQLIVKSIIKSKEIVSIRTLLNFIYDIIVPVDLSVLNDVHYFKAIERMGGPQYISNLIPNYLFEHPELSSLFEKIESLDPCIYRDAATDDVLLTLINAENTLDIFSKHIDKKYLEKIEPKLAKVIISKPELSRFFMRLNYFSNYFEKSYLKDADYNEYLIWLFHYNNHNPIYIKKIYNLVENAARNWNGDPKADDKVVINVGKKQTQYRVFKDFEVIPDVNPLKEKNDTVINKFTQEFSLSFRINNEKERIRIHVDFSLFKILKMISQGYRPNKKDNNNYVYFVNSINTLINQNNNKAALYIDEVNIGKPVDYKFSKDSFSGYKFQVI</sequence>
<name>A0A227PG56_9FLAO</name>
<comment type="caution">
    <text evidence="1">The sequence shown here is derived from an EMBL/GenBank/DDBJ whole genome shotgun (WGS) entry which is preliminary data.</text>
</comment>
<dbReference type="InterPro" id="IPR017647">
    <property type="entry name" value="Dnd_assoc_3"/>
</dbReference>
<dbReference type="OrthoDB" id="257964at2"/>